<evidence type="ECO:0000256" key="9">
    <source>
        <dbReference type="ARBA" id="ARBA00023014"/>
    </source>
</evidence>
<dbReference type="InterPro" id="IPR016171">
    <property type="entry name" value="Vanillyl_alc_oxidase_C-sub2"/>
</dbReference>
<dbReference type="PROSITE" id="PS00198">
    <property type="entry name" value="4FE4S_FER_1"/>
    <property type="match status" value="1"/>
</dbReference>
<dbReference type="FunFam" id="1.10.45.10:FF:000001">
    <property type="entry name" value="D-lactate dehydrogenase mitochondrial"/>
    <property type="match status" value="1"/>
</dbReference>
<keyword evidence="3" id="KW-0285">Flavoprotein</keyword>
<dbReference type="KEGG" id="tni:TVNIR_2017"/>
<dbReference type="Gene3D" id="1.10.45.10">
    <property type="entry name" value="Vanillyl-alcohol Oxidase, Chain A, domain 4"/>
    <property type="match status" value="1"/>
</dbReference>
<dbReference type="InterPro" id="IPR004017">
    <property type="entry name" value="Cys_rich_dom"/>
</dbReference>
<dbReference type="AlphaFoldDB" id="L0DXA3"/>
<feature type="domain" description="4Fe-4S ferredoxin-type" evidence="11">
    <location>
        <begin position="532"/>
        <end position="563"/>
    </location>
</feature>
<dbReference type="eggNOG" id="COG0277">
    <property type="taxonomic scope" value="Bacteria"/>
</dbReference>
<evidence type="ECO:0000313" key="14">
    <source>
        <dbReference type="Proteomes" id="UP000010809"/>
    </source>
</evidence>
<evidence type="ECO:0000256" key="10">
    <source>
        <dbReference type="ARBA" id="ARBA00038897"/>
    </source>
</evidence>
<evidence type="ECO:0000256" key="5">
    <source>
        <dbReference type="ARBA" id="ARBA00022827"/>
    </source>
</evidence>
<keyword evidence="6" id="KW-0809">Transit peptide</keyword>
<proteinExistence type="inferred from homology"/>
<dbReference type="Gene3D" id="1.10.1060.10">
    <property type="entry name" value="Alpha-helical ferredoxin"/>
    <property type="match status" value="1"/>
</dbReference>
<dbReference type="Pfam" id="PF01565">
    <property type="entry name" value="FAD_binding_4"/>
    <property type="match status" value="1"/>
</dbReference>
<evidence type="ECO:0000259" key="11">
    <source>
        <dbReference type="PROSITE" id="PS51379"/>
    </source>
</evidence>
<comment type="similarity">
    <text evidence="2">Belongs to the FAD-binding oxidoreductase/transferase type 4 family.</text>
</comment>
<dbReference type="eggNOG" id="COG1146">
    <property type="taxonomic scope" value="Bacteria"/>
</dbReference>
<evidence type="ECO:0000256" key="4">
    <source>
        <dbReference type="ARBA" id="ARBA00022723"/>
    </source>
</evidence>
<dbReference type="PATRIC" id="fig|1255043.3.peg.2039"/>
<organism evidence="13 14">
    <name type="scientific">Thioalkalivibrio nitratireducens (strain DSM 14787 / UNIQEM 213 / ALEN2)</name>
    <dbReference type="NCBI Taxonomy" id="1255043"/>
    <lineage>
        <taxon>Bacteria</taxon>
        <taxon>Pseudomonadati</taxon>
        <taxon>Pseudomonadota</taxon>
        <taxon>Gammaproteobacteria</taxon>
        <taxon>Chromatiales</taxon>
        <taxon>Ectothiorhodospiraceae</taxon>
        <taxon>Thioalkalivibrio</taxon>
    </lineage>
</organism>
<evidence type="ECO:0000256" key="2">
    <source>
        <dbReference type="ARBA" id="ARBA00008000"/>
    </source>
</evidence>
<dbReference type="eggNOG" id="COG0247">
    <property type="taxonomic scope" value="Bacteria"/>
</dbReference>
<evidence type="ECO:0000256" key="7">
    <source>
        <dbReference type="ARBA" id="ARBA00023002"/>
    </source>
</evidence>
<dbReference type="EC" id="1.1.2.4" evidence="10"/>
<name>L0DXA3_THIND</name>
<dbReference type="InterPro" id="IPR036318">
    <property type="entry name" value="FAD-bd_PCMH-like_sf"/>
</dbReference>
<dbReference type="PANTHER" id="PTHR11748:SF111">
    <property type="entry name" value="D-LACTATE DEHYDROGENASE, MITOCHONDRIAL-RELATED"/>
    <property type="match status" value="1"/>
</dbReference>
<evidence type="ECO:0000259" key="12">
    <source>
        <dbReference type="PROSITE" id="PS51387"/>
    </source>
</evidence>
<dbReference type="InterPro" id="IPR016166">
    <property type="entry name" value="FAD-bd_PCMH"/>
</dbReference>
<protein>
    <recommendedName>
        <fullName evidence="10">D-lactate dehydrogenase (cytochrome)</fullName>
        <ecNumber evidence="10">1.1.2.4</ecNumber>
    </recommendedName>
</protein>
<dbReference type="Gene3D" id="3.30.465.10">
    <property type="match status" value="1"/>
</dbReference>
<keyword evidence="8" id="KW-0408">Iron</keyword>
<dbReference type="GO" id="GO:0046872">
    <property type="term" value="F:metal ion binding"/>
    <property type="evidence" value="ECO:0007669"/>
    <property type="project" value="UniProtKB-KW"/>
</dbReference>
<keyword evidence="7" id="KW-0560">Oxidoreductase</keyword>
<sequence>MMAHADFDSFLQELRGIVPQSSLISDPLRTLAYGTDASLYRLVPRLVVRVGGEDEIQRILPLAARHAVPVTFRAAGTSLSGQAITDSVLLLIGDEWRSWKLAGDASTIALRPAVIGGHANRILAPFGRKIGPDPASLNVCHVGGIAANNASGMCCGTAQNSYRTLETMRVILADGALLDTGDADSRAAFRASHRELLAALEGLGRKTRADEALASRIRDKFRIKNTCGYSLNALVDFEDPVDILQHLMIGSEGTLGFIAEITYRTVPDPQYKATTLILFPDIRTACHAVGIIKPLPVAAAELMDRASLRSVEDQPGVPGLLRELDDQAAALLVETRAGDPQRLQDQVAAITAALSAVATLAPLTFTTDRAECDRLWAIRSGLFPSVGSLRPTGTAVIIEDVAVAVPRLADLTLDLQELFGRHGFDGSIIFGHALEGNLHFVITPDFAEPGAVDRYRRFMADLSEMVVVRHDGSLKAEHGTGRNMAPFVELEWGAQAHALMREIKRLFDPANLLNPGVLLNDDPHAHLRHLKPMPAVDPLVDKCIECGFCEPTCPSRALTLTPRQRIVAMREIVRLEGARESRALRHMRRLYRYQGLDTCAVDSLCALACPVGIDTGKMVKQLRGRGWGPVAHRVSRWVAGHFRPVTVVTRGSLGAANLLHAMLGTRLMSGLTGGIRRLSGGRIPLWNPYMPRRARPGPAPRPTGPWAPRVVYFSSCASRTMGPARGDPEAESLVPKTEALLRKAGYEVIHPKRLDGLCCGQPFESKGFDADAARKMGELETALRRASRDGQDPIVFDTSPCAFRAKRDLAGSGLRIHDIAEFLHDFVLERLAIRRLPETVAVHPTCSSIKMGLQLKLTAIAEACAERVVVPQQVHCCGWSGDRGFTFPELNAAALKDLRPALPDVCESGYSTSRTCEIGLSLHSGRYYRSIVYLLDRCSTSRNGPR</sequence>
<dbReference type="InterPro" id="IPR017896">
    <property type="entry name" value="4Fe4S_Fe-S-bd"/>
</dbReference>
<dbReference type="GO" id="GO:0008720">
    <property type="term" value="F:D-lactate dehydrogenase (NAD+) activity"/>
    <property type="evidence" value="ECO:0007669"/>
    <property type="project" value="TreeGrafter"/>
</dbReference>
<keyword evidence="4" id="KW-0479">Metal-binding</keyword>
<dbReference type="InterPro" id="IPR004113">
    <property type="entry name" value="FAD-bd_oxidored_4_C"/>
</dbReference>
<dbReference type="SUPFAM" id="SSF56176">
    <property type="entry name" value="FAD-binding/transporter-associated domain-like"/>
    <property type="match status" value="1"/>
</dbReference>
<accession>L0DXA3</accession>
<keyword evidence="5" id="KW-0274">FAD</keyword>
<dbReference type="InterPro" id="IPR017900">
    <property type="entry name" value="4Fe4S_Fe_S_CS"/>
</dbReference>
<evidence type="ECO:0000256" key="3">
    <source>
        <dbReference type="ARBA" id="ARBA00022630"/>
    </source>
</evidence>
<dbReference type="Gene3D" id="3.30.70.2740">
    <property type="match status" value="1"/>
</dbReference>
<evidence type="ECO:0000256" key="8">
    <source>
        <dbReference type="ARBA" id="ARBA00023004"/>
    </source>
</evidence>
<dbReference type="STRING" id="1255043.TVNIR_2017"/>
<reference evidence="13" key="1">
    <citation type="submission" date="2015-12" db="EMBL/GenBank/DDBJ databases">
        <authorList>
            <person name="Tikhonova T.V."/>
            <person name="Pavlov A.R."/>
            <person name="Beletsky A.V."/>
            <person name="Mardanov A.V."/>
            <person name="Sorokin D.Y."/>
            <person name="Ravin N.V."/>
            <person name="Popov V.O."/>
        </authorList>
    </citation>
    <scope>NUCLEOTIDE SEQUENCE</scope>
    <source>
        <strain evidence="13">DSM 14787</strain>
    </source>
</reference>
<dbReference type="Gene3D" id="3.30.43.10">
    <property type="entry name" value="Uridine Diphospho-n-acetylenolpyruvylglucosamine Reductase, domain 2"/>
    <property type="match status" value="1"/>
</dbReference>
<dbReference type="GO" id="GO:0071949">
    <property type="term" value="F:FAD binding"/>
    <property type="evidence" value="ECO:0007669"/>
    <property type="project" value="InterPro"/>
</dbReference>
<evidence type="ECO:0000313" key="13">
    <source>
        <dbReference type="EMBL" id="AGA33678.1"/>
    </source>
</evidence>
<dbReference type="GO" id="GO:0051536">
    <property type="term" value="F:iron-sulfur cluster binding"/>
    <property type="evidence" value="ECO:0007669"/>
    <property type="project" value="UniProtKB-KW"/>
</dbReference>
<dbReference type="PANTHER" id="PTHR11748">
    <property type="entry name" value="D-LACTATE DEHYDROGENASE"/>
    <property type="match status" value="1"/>
</dbReference>
<dbReference type="InterPro" id="IPR016164">
    <property type="entry name" value="FAD-linked_Oxase-like_C"/>
</dbReference>
<dbReference type="InterPro" id="IPR016167">
    <property type="entry name" value="FAD-bd_PCMH_sub1"/>
</dbReference>
<gene>
    <name evidence="13" type="ordered locus">TVNIR_2017</name>
</gene>
<dbReference type="Gene3D" id="3.30.70.2190">
    <property type="match status" value="1"/>
</dbReference>
<dbReference type="InterPro" id="IPR006094">
    <property type="entry name" value="Oxid_FAD_bind_N"/>
</dbReference>
<dbReference type="PROSITE" id="PS51387">
    <property type="entry name" value="FAD_PCMH"/>
    <property type="match status" value="1"/>
</dbReference>
<keyword evidence="14" id="KW-1185">Reference proteome</keyword>
<dbReference type="InterPro" id="IPR009051">
    <property type="entry name" value="Helical_ferredxn"/>
</dbReference>
<evidence type="ECO:0000256" key="1">
    <source>
        <dbReference type="ARBA" id="ARBA00001974"/>
    </source>
</evidence>
<dbReference type="Pfam" id="PF02913">
    <property type="entry name" value="FAD-oxidase_C"/>
    <property type="match status" value="1"/>
</dbReference>
<dbReference type="HOGENOM" id="CLU_013688_0_0_6"/>
<dbReference type="InterPro" id="IPR016169">
    <property type="entry name" value="FAD-bd_PCMH_sub2"/>
</dbReference>
<dbReference type="SUPFAM" id="SSF55103">
    <property type="entry name" value="FAD-linked oxidases, C-terminal domain"/>
    <property type="match status" value="1"/>
</dbReference>
<dbReference type="Pfam" id="PF13183">
    <property type="entry name" value="Fer4_8"/>
    <property type="match status" value="1"/>
</dbReference>
<comment type="cofactor">
    <cofactor evidence="1">
        <name>FAD</name>
        <dbReference type="ChEBI" id="CHEBI:57692"/>
    </cofactor>
</comment>
<dbReference type="EMBL" id="CP003989">
    <property type="protein sequence ID" value="AGA33678.1"/>
    <property type="molecule type" value="Genomic_DNA"/>
</dbReference>
<dbReference type="PROSITE" id="PS51379">
    <property type="entry name" value="4FE4S_FER_2"/>
    <property type="match status" value="1"/>
</dbReference>
<dbReference type="GO" id="GO:1903457">
    <property type="term" value="P:lactate catabolic process"/>
    <property type="evidence" value="ECO:0007669"/>
    <property type="project" value="TreeGrafter"/>
</dbReference>
<dbReference type="FunFam" id="1.10.1060.10:FF:000019">
    <property type="entry name" value="Oxidoreductase/iron-sulfur cluster-binding protein"/>
    <property type="match status" value="1"/>
</dbReference>
<evidence type="ECO:0000256" key="6">
    <source>
        <dbReference type="ARBA" id="ARBA00022946"/>
    </source>
</evidence>
<keyword evidence="9" id="KW-0411">Iron-sulfur</keyword>
<dbReference type="Pfam" id="PF02754">
    <property type="entry name" value="CCG"/>
    <property type="match status" value="1"/>
</dbReference>
<dbReference type="RefSeq" id="WP_015258805.1">
    <property type="nucleotide sequence ID" value="NC_019902.2"/>
</dbReference>
<feature type="domain" description="FAD-binding PCMH-type" evidence="12">
    <location>
        <begin position="40"/>
        <end position="268"/>
    </location>
</feature>
<dbReference type="SUPFAM" id="SSF46548">
    <property type="entry name" value="alpha-helical ferredoxin"/>
    <property type="match status" value="1"/>
</dbReference>
<dbReference type="Proteomes" id="UP000010809">
    <property type="component" value="Chromosome"/>
</dbReference>
<dbReference type="GO" id="GO:0004458">
    <property type="term" value="F:D-lactate dehydrogenase (cytochrome) activity"/>
    <property type="evidence" value="ECO:0007669"/>
    <property type="project" value="UniProtKB-EC"/>
</dbReference>